<accession>A0AAV7H0E0</accession>
<dbReference type="GO" id="GO:0005737">
    <property type="term" value="C:cytoplasm"/>
    <property type="evidence" value="ECO:0007669"/>
    <property type="project" value="TreeGrafter"/>
</dbReference>
<keyword evidence="1" id="KW-0479">Metal-binding</keyword>
<dbReference type="GO" id="GO:0046872">
    <property type="term" value="F:metal ion binding"/>
    <property type="evidence" value="ECO:0007669"/>
    <property type="project" value="UniProtKB-KW"/>
</dbReference>
<keyword evidence="3" id="KW-0464">Manganese</keyword>
<keyword evidence="6" id="KW-0812">Transmembrane</keyword>
<dbReference type="PANTHER" id="PTHR42909">
    <property type="entry name" value="ZGC:136858"/>
    <property type="match status" value="1"/>
</dbReference>
<name>A0AAV7H0E0_DENCH</name>
<dbReference type="AlphaFoldDB" id="A0AAV7H0E0"/>
<evidence type="ECO:0000313" key="7">
    <source>
        <dbReference type="EMBL" id="KAH0460970.1"/>
    </source>
</evidence>
<dbReference type="HAMAP" id="MF_01876">
    <property type="entry name" value="PsiMP_glycosidase"/>
    <property type="match status" value="1"/>
</dbReference>
<feature type="transmembrane region" description="Helical" evidence="6">
    <location>
        <begin position="393"/>
        <end position="415"/>
    </location>
</feature>
<feature type="transmembrane region" description="Helical" evidence="6">
    <location>
        <begin position="365"/>
        <end position="387"/>
    </location>
</feature>
<evidence type="ECO:0000256" key="4">
    <source>
        <dbReference type="ARBA" id="ARBA00023239"/>
    </source>
</evidence>
<evidence type="ECO:0000256" key="1">
    <source>
        <dbReference type="ARBA" id="ARBA00022723"/>
    </source>
</evidence>
<evidence type="ECO:0000256" key="2">
    <source>
        <dbReference type="ARBA" id="ARBA00022801"/>
    </source>
</evidence>
<organism evidence="7 8">
    <name type="scientific">Dendrobium chrysotoxum</name>
    <name type="common">Orchid</name>
    <dbReference type="NCBI Taxonomy" id="161865"/>
    <lineage>
        <taxon>Eukaryota</taxon>
        <taxon>Viridiplantae</taxon>
        <taxon>Streptophyta</taxon>
        <taxon>Embryophyta</taxon>
        <taxon>Tracheophyta</taxon>
        <taxon>Spermatophyta</taxon>
        <taxon>Magnoliopsida</taxon>
        <taxon>Liliopsida</taxon>
        <taxon>Asparagales</taxon>
        <taxon>Orchidaceae</taxon>
        <taxon>Epidendroideae</taxon>
        <taxon>Malaxideae</taxon>
        <taxon>Dendrobiinae</taxon>
        <taxon>Dendrobium</taxon>
    </lineage>
</organism>
<sequence length="454" mass="49433">MYMHRQTRSHKKLKRFKGYINDKFDGKEGSRLLKVAPNVYHALKHGNAVVALESTIISHGMPYPQNLETAKEVEAIVKQNGAIPATIAVLDGVPCIGLDDEQLERLAKLGSNARKTARRDIPHVIAAHENGATTVSATMFFASKVGIPVFVTGGIGGVHRHGEQTMDISSDLTELGRTPVAVISAGVKSILDIPKTLEYLETQGVTVAAYRTNDFPAFFTESSGCQVPCRLDSPEECARLINASLNVMLGSGMLIAVPIPKEHAAYGHFIESAITRALKEANDKQVTGNAATPFLLSRVNELTGGASLAANIALVKNNAYVGAKIAVALANLRRRGFYHVINHAECFSANHNLSKDPFGNFKPSFILIFPLPFSALLFPVSLVFSDAPSEKKWMVKSCETFLLLILIVIASTKISNSRNFCIKKLFEKARRKPSQTMPKTSFGTALLLFSKIIF</sequence>
<proteinExistence type="inferred from homology"/>
<evidence type="ECO:0000256" key="5">
    <source>
        <dbReference type="ARBA" id="ARBA00023295"/>
    </source>
</evidence>
<protein>
    <recommendedName>
        <fullName evidence="9">Pseudouridine-5'-phosphate glycosidase</fullName>
    </recommendedName>
</protein>
<evidence type="ECO:0008006" key="9">
    <source>
        <dbReference type="Google" id="ProtNLM"/>
    </source>
</evidence>
<evidence type="ECO:0000256" key="6">
    <source>
        <dbReference type="SAM" id="Phobius"/>
    </source>
</evidence>
<dbReference type="Gene3D" id="3.40.1790.10">
    <property type="entry name" value="Indigoidine synthase domain"/>
    <property type="match status" value="1"/>
</dbReference>
<evidence type="ECO:0000256" key="3">
    <source>
        <dbReference type="ARBA" id="ARBA00023211"/>
    </source>
</evidence>
<dbReference type="GO" id="GO:0016798">
    <property type="term" value="F:hydrolase activity, acting on glycosyl bonds"/>
    <property type="evidence" value="ECO:0007669"/>
    <property type="project" value="UniProtKB-KW"/>
</dbReference>
<dbReference type="SUPFAM" id="SSF110581">
    <property type="entry name" value="Indigoidine synthase A-like"/>
    <property type="match status" value="1"/>
</dbReference>
<reference evidence="7 8" key="1">
    <citation type="journal article" date="2021" name="Hortic Res">
        <title>Chromosome-scale assembly of the Dendrobium chrysotoxum genome enhances the understanding of orchid evolution.</title>
        <authorList>
            <person name="Zhang Y."/>
            <person name="Zhang G.Q."/>
            <person name="Zhang D."/>
            <person name="Liu X.D."/>
            <person name="Xu X.Y."/>
            <person name="Sun W.H."/>
            <person name="Yu X."/>
            <person name="Zhu X."/>
            <person name="Wang Z.W."/>
            <person name="Zhao X."/>
            <person name="Zhong W.Y."/>
            <person name="Chen H."/>
            <person name="Yin W.L."/>
            <person name="Huang T."/>
            <person name="Niu S.C."/>
            <person name="Liu Z.J."/>
        </authorList>
    </citation>
    <scope>NUCLEOTIDE SEQUENCE [LARGE SCALE GENOMIC DNA]</scope>
    <source>
        <strain evidence="7">Lindl</strain>
    </source>
</reference>
<dbReference type="InterPro" id="IPR007342">
    <property type="entry name" value="PsuG"/>
</dbReference>
<keyword evidence="4" id="KW-0456">Lyase</keyword>
<gene>
    <name evidence="7" type="ORF">IEQ34_008545</name>
</gene>
<comment type="caution">
    <text evidence="7">The sequence shown here is derived from an EMBL/GenBank/DDBJ whole genome shotgun (WGS) entry which is preliminary data.</text>
</comment>
<dbReference type="PANTHER" id="PTHR42909:SF1">
    <property type="entry name" value="CARBOHYDRATE KINASE PFKB DOMAIN-CONTAINING PROTEIN"/>
    <property type="match status" value="1"/>
</dbReference>
<keyword evidence="6" id="KW-1133">Transmembrane helix</keyword>
<dbReference type="Pfam" id="PF04227">
    <property type="entry name" value="Indigoidine_A"/>
    <property type="match status" value="1"/>
</dbReference>
<dbReference type="InterPro" id="IPR022830">
    <property type="entry name" value="Indigdn_synthA-like"/>
</dbReference>
<dbReference type="GO" id="GO:0004730">
    <property type="term" value="F:pseudouridylate synthase activity"/>
    <property type="evidence" value="ECO:0007669"/>
    <property type="project" value="InterPro"/>
</dbReference>
<keyword evidence="5" id="KW-0326">Glycosidase</keyword>
<dbReference type="EMBL" id="JAGFBR010000009">
    <property type="protein sequence ID" value="KAH0460970.1"/>
    <property type="molecule type" value="Genomic_DNA"/>
</dbReference>
<dbReference type="Proteomes" id="UP000775213">
    <property type="component" value="Unassembled WGS sequence"/>
</dbReference>
<keyword evidence="2" id="KW-0378">Hydrolase</keyword>
<keyword evidence="6" id="KW-0472">Membrane</keyword>
<evidence type="ECO:0000313" key="8">
    <source>
        <dbReference type="Proteomes" id="UP000775213"/>
    </source>
</evidence>
<keyword evidence="8" id="KW-1185">Reference proteome</keyword>